<feature type="domain" description="Fatty acid desaturase" evidence="1">
    <location>
        <begin position="2"/>
        <end position="68"/>
    </location>
</feature>
<evidence type="ECO:0000259" key="1">
    <source>
        <dbReference type="Pfam" id="PF00487"/>
    </source>
</evidence>
<name>A0A1I4PJD8_9PROT</name>
<accession>A0A1I4PJD8</accession>
<dbReference type="Pfam" id="PF00487">
    <property type="entry name" value="FA_desaturase"/>
    <property type="match status" value="1"/>
</dbReference>
<gene>
    <name evidence="2" type="ORF">SAMN05421863_102060</name>
</gene>
<evidence type="ECO:0000313" key="3">
    <source>
        <dbReference type="Proteomes" id="UP000183287"/>
    </source>
</evidence>
<dbReference type="GO" id="GO:0006629">
    <property type="term" value="P:lipid metabolic process"/>
    <property type="evidence" value="ECO:0007669"/>
    <property type="project" value="InterPro"/>
</dbReference>
<dbReference type="EMBL" id="FOUB01000020">
    <property type="protein sequence ID" value="SFM27764.1"/>
    <property type="molecule type" value="Genomic_DNA"/>
</dbReference>
<proteinExistence type="predicted"/>
<dbReference type="RefSeq" id="WP_083398433.1">
    <property type="nucleotide sequence ID" value="NZ_FOUB01000020.1"/>
</dbReference>
<protein>
    <submittedName>
        <fullName evidence="2">Fatty acid desaturase</fullName>
    </submittedName>
</protein>
<dbReference type="Proteomes" id="UP000183287">
    <property type="component" value="Unassembled WGS sequence"/>
</dbReference>
<dbReference type="InterPro" id="IPR005804">
    <property type="entry name" value="FA_desaturase_dom"/>
</dbReference>
<organism evidence="2 3">
    <name type="scientific">Nitrosomonas communis</name>
    <dbReference type="NCBI Taxonomy" id="44574"/>
    <lineage>
        <taxon>Bacteria</taxon>
        <taxon>Pseudomonadati</taxon>
        <taxon>Pseudomonadota</taxon>
        <taxon>Betaproteobacteria</taxon>
        <taxon>Nitrosomonadales</taxon>
        <taxon>Nitrosomonadaceae</taxon>
        <taxon>Nitrosomonas</taxon>
    </lineage>
</organism>
<evidence type="ECO:0000313" key="2">
    <source>
        <dbReference type="EMBL" id="SFM27764.1"/>
    </source>
</evidence>
<keyword evidence="3" id="KW-1185">Reference proteome</keyword>
<reference evidence="3" key="1">
    <citation type="submission" date="2016-10" db="EMBL/GenBank/DDBJ databases">
        <authorList>
            <person name="Varghese N."/>
            <person name="Submissions S."/>
        </authorList>
    </citation>
    <scope>NUCLEOTIDE SEQUENCE [LARGE SCALE GENOMIC DNA]</scope>
    <source>
        <strain evidence="3">Nm44</strain>
    </source>
</reference>
<sequence>MFVRLWAFSEHIYNLPGASVIESSPLIILNWWEKLLLPNLNFTLHPYHHFYPGIAYCNLPKVHAIFQREQLVNEKNVFYGIWKYLRYLQHSEARSE</sequence>
<dbReference type="AlphaFoldDB" id="A0A1I4PJD8"/>